<keyword evidence="2" id="KW-1185">Reference proteome</keyword>
<evidence type="ECO:0000313" key="1">
    <source>
        <dbReference type="EMBL" id="GKV33221.1"/>
    </source>
</evidence>
<accession>A0AAV5L8I6</accession>
<dbReference type="EMBL" id="BPVZ01000099">
    <property type="protein sequence ID" value="GKV33221.1"/>
    <property type="molecule type" value="Genomic_DNA"/>
</dbReference>
<evidence type="ECO:0000313" key="2">
    <source>
        <dbReference type="Proteomes" id="UP001054252"/>
    </source>
</evidence>
<dbReference type="AlphaFoldDB" id="A0AAV5L8I6"/>
<reference evidence="1 2" key="1">
    <citation type="journal article" date="2021" name="Commun. Biol.">
        <title>The genome of Shorea leprosula (Dipterocarpaceae) highlights the ecological relevance of drought in aseasonal tropical rainforests.</title>
        <authorList>
            <person name="Ng K.K.S."/>
            <person name="Kobayashi M.J."/>
            <person name="Fawcett J.A."/>
            <person name="Hatakeyama M."/>
            <person name="Paape T."/>
            <person name="Ng C.H."/>
            <person name="Ang C.C."/>
            <person name="Tnah L.H."/>
            <person name="Lee C.T."/>
            <person name="Nishiyama T."/>
            <person name="Sese J."/>
            <person name="O'Brien M.J."/>
            <person name="Copetti D."/>
            <person name="Mohd Noor M.I."/>
            <person name="Ong R.C."/>
            <person name="Putra M."/>
            <person name="Sireger I.Z."/>
            <person name="Indrioko S."/>
            <person name="Kosugi Y."/>
            <person name="Izuno A."/>
            <person name="Isagi Y."/>
            <person name="Lee S.L."/>
            <person name="Shimizu K.K."/>
        </authorList>
    </citation>
    <scope>NUCLEOTIDE SEQUENCE [LARGE SCALE GENOMIC DNA]</scope>
    <source>
        <strain evidence="1">214</strain>
    </source>
</reference>
<dbReference type="Proteomes" id="UP001054252">
    <property type="component" value="Unassembled WGS sequence"/>
</dbReference>
<name>A0AAV5L8I6_9ROSI</name>
<sequence length="150" mass="17363">MGFMVRQLDIYKIGSNMGKILKVDECFTRALLKEDGEKVSYPYKTWLRAKNDYWGPETFVELVVSDSKLLSRKHQRRKTILCGRLGKDLDVDCYYPQVRKRKGKGKGSQLWTRVAFEDGRMPKVRLDDSGGVVAMQMDVIHLQVRSSPKF</sequence>
<protein>
    <submittedName>
        <fullName evidence="1">Uncharacterized protein</fullName>
    </submittedName>
</protein>
<organism evidence="1 2">
    <name type="scientific">Rubroshorea leprosula</name>
    <dbReference type="NCBI Taxonomy" id="152421"/>
    <lineage>
        <taxon>Eukaryota</taxon>
        <taxon>Viridiplantae</taxon>
        <taxon>Streptophyta</taxon>
        <taxon>Embryophyta</taxon>
        <taxon>Tracheophyta</taxon>
        <taxon>Spermatophyta</taxon>
        <taxon>Magnoliopsida</taxon>
        <taxon>eudicotyledons</taxon>
        <taxon>Gunneridae</taxon>
        <taxon>Pentapetalae</taxon>
        <taxon>rosids</taxon>
        <taxon>malvids</taxon>
        <taxon>Malvales</taxon>
        <taxon>Dipterocarpaceae</taxon>
        <taxon>Rubroshorea</taxon>
    </lineage>
</organism>
<comment type="caution">
    <text evidence="1">The sequence shown here is derived from an EMBL/GenBank/DDBJ whole genome shotgun (WGS) entry which is preliminary data.</text>
</comment>
<proteinExistence type="predicted"/>
<gene>
    <name evidence="1" type="ORF">SLEP1_g41751</name>
</gene>